<evidence type="ECO:0000256" key="6">
    <source>
        <dbReference type="ARBA" id="ARBA00023242"/>
    </source>
</evidence>
<evidence type="ECO:0000313" key="10">
    <source>
        <dbReference type="Proteomes" id="UP000694845"/>
    </source>
</evidence>
<dbReference type="InterPro" id="IPR046341">
    <property type="entry name" value="SET_dom_sf"/>
</dbReference>
<feature type="region of interest" description="Disordered" evidence="8">
    <location>
        <begin position="110"/>
        <end position="152"/>
    </location>
</feature>
<dbReference type="AlphaFoldDB" id="A0A8B7XZH7"/>
<name>A0A8B7XZH7_ACAPL</name>
<dbReference type="Pfam" id="PF21549">
    <property type="entry name" value="PRDM2_PR"/>
    <property type="match status" value="1"/>
</dbReference>
<feature type="domain" description="C2H2-type" evidence="9">
    <location>
        <begin position="481"/>
        <end position="509"/>
    </location>
</feature>
<dbReference type="SMART" id="SM00355">
    <property type="entry name" value="ZnF_C2H2"/>
    <property type="match status" value="12"/>
</dbReference>
<dbReference type="Gene3D" id="2.170.270.10">
    <property type="entry name" value="SET domain"/>
    <property type="match status" value="1"/>
</dbReference>
<dbReference type="Pfam" id="PF00096">
    <property type="entry name" value="zf-C2H2"/>
    <property type="match status" value="1"/>
</dbReference>
<keyword evidence="4 7" id="KW-0863">Zinc-finger</keyword>
<feature type="domain" description="C2H2-type" evidence="9">
    <location>
        <begin position="662"/>
        <end position="691"/>
    </location>
</feature>
<dbReference type="OMA" id="MAFRYLT"/>
<feature type="region of interest" description="Disordered" evidence="8">
    <location>
        <begin position="200"/>
        <end position="296"/>
    </location>
</feature>
<feature type="domain" description="C2H2-type" evidence="9">
    <location>
        <begin position="634"/>
        <end position="661"/>
    </location>
</feature>
<dbReference type="GeneID" id="110976471"/>
<dbReference type="OrthoDB" id="3437960at2759"/>
<evidence type="ECO:0000313" key="11">
    <source>
        <dbReference type="RefSeq" id="XP_022085435.1"/>
    </source>
</evidence>
<dbReference type="KEGG" id="aplc:110976471"/>
<dbReference type="PROSITE" id="PS00028">
    <property type="entry name" value="ZINC_FINGER_C2H2_1"/>
    <property type="match status" value="9"/>
</dbReference>
<dbReference type="SUPFAM" id="SSF57667">
    <property type="entry name" value="beta-beta-alpha zinc fingers"/>
    <property type="match status" value="5"/>
</dbReference>
<dbReference type="PANTHER" id="PTHR24388:SF104">
    <property type="entry name" value="AT-RICH BINDING PROTEIN-RELATED"/>
    <property type="match status" value="1"/>
</dbReference>
<evidence type="ECO:0000256" key="3">
    <source>
        <dbReference type="ARBA" id="ARBA00022737"/>
    </source>
</evidence>
<comment type="subcellular location">
    <subcellularLocation>
        <location evidence="1">Nucleus</location>
    </subcellularLocation>
</comment>
<gene>
    <name evidence="11" type="primary">LOC110976471</name>
</gene>
<feature type="compositionally biased region" description="Basic residues" evidence="8">
    <location>
        <begin position="318"/>
        <end position="347"/>
    </location>
</feature>
<feature type="compositionally biased region" description="Acidic residues" evidence="8">
    <location>
        <begin position="206"/>
        <end position="253"/>
    </location>
</feature>
<dbReference type="GO" id="GO:0005634">
    <property type="term" value="C:nucleus"/>
    <property type="evidence" value="ECO:0007669"/>
    <property type="project" value="UniProtKB-SubCell"/>
</dbReference>
<keyword evidence="10" id="KW-1185">Reference proteome</keyword>
<dbReference type="Proteomes" id="UP000694845">
    <property type="component" value="Unplaced"/>
</dbReference>
<dbReference type="InterPro" id="IPR036236">
    <property type="entry name" value="Znf_C2H2_sf"/>
</dbReference>
<feature type="domain" description="C2H2-type" evidence="9">
    <location>
        <begin position="603"/>
        <end position="631"/>
    </location>
</feature>
<dbReference type="GO" id="GO:0000978">
    <property type="term" value="F:RNA polymerase II cis-regulatory region sequence-specific DNA binding"/>
    <property type="evidence" value="ECO:0007669"/>
    <property type="project" value="TreeGrafter"/>
</dbReference>
<feature type="domain" description="C2H2-type" evidence="9">
    <location>
        <begin position="692"/>
        <end position="714"/>
    </location>
</feature>
<dbReference type="GO" id="GO:0000981">
    <property type="term" value="F:DNA-binding transcription factor activity, RNA polymerase II-specific"/>
    <property type="evidence" value="ECO:0007669"/>
    <property type="project" value="TreeGrafter"/>
</dbReference>
<evidence type="ECO:0000256" key="7">
    <source>
        <dbReference type="PROSITE-ProRule" id="PRU00042"/>
    </source>
</evidence>
<keyword evidence="5" id="KW-0862">Zinc</keyword>
<feature type="domain" description="C2H2-type" evidence="9">
    <location>
        <begin position="543"/>
        <end position="573"/>
    </location>
</feature>
<sequence>MASQDASVTVATKQALQKGHRFGPYKGRLRAADIDDDVPFGAWKIYPKDENDKTYILSSQDPTLPRWLHCIKITKEEAECNITLVQVGFKFYFEMTKDVLEGVEYALRGRRSERPTEDTDEPACQPPPPGKRRGRKPRKEYTPEELQALEERKKKELEERIRRTSTRDRSRRCVECGEKFTSGVLFMRHRGKCGVLKEEDLLTESSDGDENTDDEQEKEPDNEEGKDEENGDSMDVPEEEDGAEGGEGEDEENITQLGEAVDHLIAGMEADEGEDGDPSVLAESGQQDAPVIPNPLLREIGDAPVPLAVTVASPLPVKRPRGRPRKDGRPPIQRKKRGRRKRRKRRRRFDDDDDEDHQPIIKQVKDECLPSQPDPERFPFTCETCQKVFPTKSWFDFHLEQHAQPSLTYLVCNLCDMAFRYLTEHTWHMEEIHQLGRRDQVLSEKFRCDTCKKAFRSPIHLERHRRRAAAEEPLPKGPVQIKCKFCEKSFSIELGLENHTEKFHPEHQRYQCTENDCLVTFATKEGRAEHLETDHMTDSRQIYKCPVDQCYKAYTTMAALNYHYELRHTGASRPFQCEICGKRWVKIGKLREHLKTHSTEKNELCDICGRAYKSRPELKDHRIEAHTEGGKIKLQCRFCPAHFSRRSSRSYHEKRHKNDFPYACPKPGCNKRFIAVIDFKRHLIFHTGAKLYRCRFCGNCFTRSDYLKSHEKKHHLRGEKLIPGPAIEETVTIKVPWPMEKGVKVHGQNVVVIIEPDPALAEGRLTEEAISALESLHEGEGNQAPVQLTTDSSGQHIITSITEVATPSTDILHQAAAEAMQETPEQPIQLLQFQANSQQAIDYVQGNSASAAIQEAVFQAMSSQQQQQQQQQTQAVLDGGAGAGADATHQILLQTGEGEGEETAAAAFLQQALGGQTQILQTANSEQAALMLQQLAANGAQVVFQPASDTISNGTTTMQATLESKNGETSIVMVNLGPDMMTEVNGSTTSTISIPVMTSDHMTPTTDMTTEVDGTASAIPITVTDSEHMTTPIVEGGTPVIETHTMETADAVTHEIVNSDPAQALTMEEVIAEKDVQQEEVAMDTEMQAVTQQLHRGEIITAEEVVEV</sequence>
<feature type="domain" description="C2H2-type" evidence="9">
    <location>
        <begin position="446"/>
        <end position="473"/>
    </location>
</feature>
<keyword evidence="2" id="KW-0479">Metal-binding</keyword>
<feature type="domain" description="C2H2-type" evidence="9">
    <location>
        <begin position="575"/>
        <end position="602"/>
    </location>
</feature>
<protein>
    <submittedName>
        <fullName evidence="11">Uncharacterized protein LOC110976471</fullName>
    </submittedName>
</protein>
<dbReference type="FunFam" id="3.30.160.60:FF:000145">
    <property type="entry name" value="Zinc finger protein 574"/>
    <property type="match status" value="1"/>
</dbReference>
<evidence type="ECO:0000256" key="1">
    <source>
        <dbReference type="ARBA" id="ARBA00004123"/>
    </source>
</evidence>
<dbReference type="PANTHER" id="PTHR24388">
    <property type="entry name" value="ZINC FINGER PROTEIN"/>
    <property type="match status" value="1"/>
</dbReference>
<evidence type="ECO:0000259" key="9">
    <source>
        <dbReference type="PROSITE" id="PS50157"/>
    </source>
</evidence>
<evidence type="ECO:0000256" key="4">
    <source>
        <dbReference type="ARBA" id="ARBA00022771"/>
    </source>
</evidence>
<feature type="domain" description="C2H2-type" evidence="9">
    <location>
        <begin position="380"/>
        <end position="407"/>
    </location>
</feature>
<dbReference type="PROSITE" id="PS50157">
    <property type="entry name" value="ZINC_FINGER_C2H2_2"/>
    <property type="match status" value="9"/>
</dbReference>
<reference evidence="11" key="1">
    <citation type="submission" date="2025-08" db="UniProtKB">
        <authorList>
            <consortium name="RefSeq"/>
        </authorList>
    </citation>
    <scope>IDENTIFICATION</scope>
</reference>
<evidence type="ECO:0000256" key="5">
    <source>
        <dbReference type="ARBA" id="ARBA00022833"/>
    </source>
</evidence>
<evidence type="ECO:0000256" key="2">
    <source>
        <dbReference type="ARBA" id="ARBA00022723"/>
    </source>
</evidence>
<keyword evidence="6" id="KW-0539">Nucleus</keyword>
<dbReference type="GO" id="GO:0008270">
    <property type="term" value="F:zinc ion binding"/>
    <property type="evidence" value="ECO:0007669"/>
    <property type="project" value="UniProtKB-KW"/>
</dbReference>
<proteinExistence type="predicted"/>
<evidence type="ECO:0000256" key="8">
    <source>
        <dbReference type="SAM" id="MobiDB-lite"/>
    </source>
</evidence>
<dbReference type="Gene3D" id="3.30.160.60">
    <property type="entry name" value="Classic Zinc Finger"/>
    <property type="match status" value="6"/>
</dbReference>
<dbReference type="InterPro" id="IPR013087">
    <property type="entry name" value="Znf_C2H2_type"/>
</dbReference>
<dbReference type="RefSeq" id="XP_022085435.1">
    <property type="nucleotide sequence ID" value="XM_022229743.1"/>
</dbReference>
<accession>A0A8B7XZH7</accession>
<dbReference type="InterPro" id="IPR001214">
    <property type="entry name" value="SET_dom"/>
</dbReference>
<dbReference type="InterPro" id="IPR050527">
    <property type="entry name" value="Snail/Krueppel_Znf"/>
</dbReference>
<organism evidence="10 11">
    <name type="scientific">Acanthaster planci</name>
    <name type="common">Crown-of-thorns starfish</name>
    <dbReference type="NCBI Taxonomy" id="133434"/>
    <lineage>
        <taxon>Eukaryota</taxon>
        <taxon>Metazoa</taxon>
        <taxon>Echinodermata</taxon>
        <taxon>Eleutherozoa</taxon>
        <taxon>Asterozoa</taxon>
        <taxon>Asteroidea</taxon>
        <taxon>Valvatacea</taxon>
        <taxon>Valvatida</taxon>
        <taxon>Acanthasteridae</taxon>
        <taxon>Acanthaster</taxon>
    </lineage>
</organism>
<keyword evidence="3" id="KW-0677">Repeat</keyword>
<feature type="region of interest" description="Disordered" evidence="8">
    <location>
        <begin position="311"/>
        <end position="360"/>
    </location>
</feature>